<feature type="domain" description="C2H2-type" evidence="9">
    <location>
        <begin position="661"/>
        <end position="682"/>
    </location>
</feature>
<evidence type="ECO:0000256" key="6">
    <source>
        <dbReference type="ARBA" id="ARBA00023163"/>
    </source>
</evidence>
<reference evidence="10" key="1">
    <citation type="submission" date="2023-06" db="EMBL/GenBank/DDBJ databases">
        <title>Genome-scale phylogeny and comparative genomics of the fungal order Sordariales.</title>
        <authorList>
            <consortium name="Lawrence Berkeley National Laboratory"/>
            <person name="Hensen N."/>
            <person name="Bonometti L."/>
            <person name="Westerberg I."/>
            <person name="Brannstrom I.O."/>
            <person name="Guillou S."/>
            <person name="Cros-Aarteil S."/>
            <person name="Calhoun S."/>
            <person name="Haridas S."/>
            <person name="Kuo A."/>
            <person name="Mondo S."/>
            <person name="Pangilinan J."/>
            <person name="Riley R."/>
            <person name="Labutti K."/>
            <person name="Andreopoulos B."/>
            <person name="Lipzen A."/>
            <person name="Chen C."/>
            <person name="Yanf M."/>
            <person name="Daum C."/>
            <person name="Ng V."/>
            <person name="Clum A."/>
            <person name="Steindorff A."/>
            <person name="Ohm R."/>
            <person name="Martin F."/>
            <person name="Silar P."/>
            <person name="Natvig D."/>
            <person name="Lalanne C."/>
            <person name="Gautier V."/>
            <person name="Ament-Velasquez S.L."/>
            <person name="Kruys A."/>
            <person name="Hutchinson M.I."/>
            <person name="Powell A.J."/>
            <person name="Barry K."/>
            <person name="Miller A.N."/>
            <person name="Grigoriev I.V."/>
            <person name="Debuchy R."/>
            <person name="Gladieux P."/>
            <person name="Thoren M.H."/>
            <person name="Johannesson H."/>
        </authorList>
    </citation>
    <scope>NUCLEOTIDE SEQUENCE</scope>
    <source>
        <strain evidence="10">SMH4607-1</strain>
    </source>
</reference>
<feature type="domain" description="C2H2-type" evidence="9">
    <location>
        <begin position="780"/>
        <end position="800"/>
    </location>
</feature>
<dbReference type="SUPFAM" id="SSF57667">
    <property type="entry name" value="beta-beta-alpha zinc fingers"/>
    <property type="match status" value="1"/>
</dbReference>
<feature type="domain" description="C2H2-type" evidence="9">
    <location>
        <begin position="720"/>
        <end position="750"/>
    </location>
</feature>
<evidence type="ECO:0000256" key="1">
    <source>
        <dbReference type="ARBA" id="ARBA00004123"/>
    </source>
</evidence>
<keyword evidence="5" id="KW-0805">Transcription regulation</keyword>
<keyword evidence="4" id="KW-0862">Zinc</keyword>
<dbReference type="Gene3D" id="3.30.160.60">
    <property type="entry name" value="Classic Zinc Finger"/>
    <property type="match status" value="1"/>
</dbReference>
<keyword evidence="11" id="KW-1185">Reference proteome</keyword>
<dbReference type="AlphaFoldDB" id="A0AA40E7A3"/>
<feature type="domain" description="C2H2-type" evidence="9">
    <location>
        <begin position="867"/>
        <end position="890"/>
    </location>
</feature>
<feature type="compositionally biased region" description="Low complexity" evidence="8">
    <location>
        <begin position="263"/>
        <end position="281"/>
    </location>
</feature>
<accession>A0AA40E7A3</accession>
<dbReference type="InterPro" id="IPR036236">
    <property type="entry name" value="Znf_C2H2_sf"/>
</dbReference>
<name>A0AA40E7A3_9PEZI</name>
<keyword evidence="2" id="KW-0479">Metal-binding</keyword>
<feature type="region of interest" description="Disordered" evidence="8">
    <location>
        <begin position="211"/>
        <end position="323"/>
    </location>
</feature>
<dbReference type="GO" id="GO:0008270">
    <property type="term" value="F:zinc ion binding"/>
    <property type="evidence" value="ECO:0007669"/>
    <property type="project" value="UniProtKB-KW"/>
</dbReference>
<dbReference type="Proteomes" id="UP001172102">
    <property type="component" value="Unassembled WGS sequence"/>
</dbReference>
<evidence type="ECO:0000256" key="3">
    <source>
        <dbReference type="ARBA" id="ARBA00022771"/>
    </source>
</evidence>
<dbReference type="InterPro" id="IPR051061">
    <property type="entry name" value="Zinc_finger_trans_reg"/>
</dbReference>
<feature type="compositionally biased region" description="Acidic residues" evidence="8">
    <location>
        <begin position="215"/>
        <end position="226"/>
    </location>
</feature>
<feature type="compositionally biased region" description="Acidic residues" evidence="8">
    <location>
        <begin position="842"/>
        <end position="855"/>
    </location>
</feature>
<evidence type="ECO:0000256" key="8">
    <source>
        <dbReference type="SAM" id="MobiDB-lite"/>
    </source>
</evidence>
<dbReference type="InterPro" id="IPR013087">
    <property type="entry name" value="Znf_C2H2_type"/>
</dbReference>
<feature type="compositionally biased region" description="Polar residues" evidence="8">
    <location>
        <begin position="253"/>
        <end position="262"/>
    </location>
</feature>
<proteinExistence type="predicted"/>
<protein>
    <recommendedName>
        <fullName evidence="9">C2H2-type domain-containing protein</fullName>
    </recommendedName>
</protein>
<evidence type="ECO:0000256" key="5">
    <source>
        <dbReference type="ARBA" id="ARBA00023015"/>
    </source>
</evidence>
<feature type="domain" description="C2H2-type" evidence="9">
    <location>
        <begin position="688"/>
        <end position="715"/>
    </location>
</feature>
<keyword evidence="3" id="KW-0863">Zinc-finger</keyword>
<dbReference type="PANTHER" id="PTHR46179:SF13">
    <property type="entry name" value="C2H2-TYPE DOMAIN-CONTAINING PROTEIN"/>
    <property type="match status" value="1"/>
</dbReference>
<feature type="region of interest" description="Disordered" evidence="8">
    <location>
        <begin position="834"/>
        <end position="855"/>
    </location>
</feature>
<evidence type="ECO:0000256" key="2">
    <source>
        <dbReference type="ARBA" id="ARBA00022723"/>
    </source>
</evidence>
<dbReference type="EMBL" id="JAUKUA010000002">
    <property type="protein sequence ID" value="KAK0725073.1"/>
    <property type="molecule type" value="Genomic_DNA"/>
</dbReference>
<keyword evidence="6" id="KW-0804">Transcription</keyword>
<dbReference type="SMART" id="SM00355">
    <property type="entry name" value="ZnF_C2H2"/>
    <property type="match status" value="5"/>
</dbReference>
<sequence>MPIRRVTTSLRKKLANPQDSCGREILTTRIGRKRAWWACGPAMKQFESEIEDDLDSALRNTALGYADIYIRLYMIGSRPETAGPIIMVCCSNSVVKDGAESSIRRSGILQKYPEFRLGASALPLEQPQPARALGADVEMEDLPDAGHVLATSSQPEVGRRLFTMPEDGHRLRSATAGPMLQIGDKCYQLTVSHIFEAEESSPHDVDYEECRFDSQSDDEDDIESDPDYAATSRGSLSPKSPPRSWAELDDTSTEASGSSSQMSALPSPRSPQSQAAPESPRVAPGSPRPAHQQATTPPSRDGLVSAGKATVSSKGGSNPGLDYALIPTDTPEGANEVQLHTETGITTLRVKHIASIGNEEKNIIAITSSGGVIRGVLIPGATYFGGANASSLQKIYAIELEGVVVEGDCGAAVIDEKTGDFYGHIVRGCSGTQIAYIVAASDVFEDLCTRFGQDVMLASLKNRQREMGAQQGAHRLNSHDTAAAKVEAREEGLSSASTESLTPFRLFPYTESYYSSSFLGGQGVYENWEFKHPNFESLMDTALSYDNNASHEFCAPDQFNQLDSWRPWLHPDFENPYHNSYLETGTVLECMGPSTVPHGGTPSPLRHSPYQPYDTFFGPPRCGDIVAPDHGEDLETNGPMSVDVDSGYCGSASMEWDMEKGRCPHPDCGKSFKDLKAHMLTHQTERPEKCPIQTCEYHVKGFARKYDANRHTLTHYKGTMVCGFCPGSGSRMEKSFNRADVFKRHLTSVHGVEQRPPNSRKRAVGGAAVKARYAPDTTASKCSTCSRTFGNAQEFYEHLDDCVLRIVRMEDPAEAINAQRLTEIAGDKEVLETPAKHRLSDDDIADTGTADDDDDDDELKYAECNHLECDYCNEPSHKGKRVGQHECRMHQERRRSSRKYDFTKIRKTREISKAKTRRRHDCPKSPLMEEAQSPLFMDLKVQVQAGDGHSLETYLGTHEPVEGKDGAAGLHC</sequence>
<dbReference type="GO" id="GO:0005634">
    <property type="term" value="C:nucleus"/>
    <property type="evidence" value="ECO:0007669"/>
    <property type="project" value="UniProtKB-SubCell"/>
</dbReference>
<comment type="subcellular location">
    <subcellularLocation>
        <location evidence="1">Nucleus</location>
    </subcellularLocation>
</comment>
<keyword evidence="7" id="KW-0539">Nucleus</keyword>
<comment type="caution">
    <text evidence="10">The sequence shown here is derived from an EMBL/GenBank/DDBJ whole genome shotgun (WGS) entry which is preliminary data.</text>
</comment>
<evidence type="ECO:0000313" key="10">
    <source>
        <dbReference type="EMBL" id="KAK0725073.1"/>
    </source>
</evidence>
<evidence type="ECO:0000259" key="9">
    <source>
        <dbReference type="SMART" id="SM00355"/>
    </source>
</evidence>
<gene>
    <name evidence="10" type="ORF">B0H67DRAFT_641531</name>
</gene>
<evidence type="ECO:0000313" key="11">
    <source>
        <dbReference type="Proteomes" id="UP001172102"/>
    </source>
</evidence>
<evidence type="ECO:0000256" key="4">
    <source>
        <dbReference type="ARBA" id="ARBA00022833"/>
    </source>
</evidence>
<organism evidence="10 11">
    <name type="scientific">Lasiosphaeris hirsuta</name>
    <dbReference type="NCBI Taxonomy" id="260670"/>
    <lineage>
        <taxon>Eukaryota</taxon>
        <taxon>Fungi</taxon>
        <taxon>Dikarya</taxon>
        <taxon>Ascomycota</taxon>
        <taxon>Pezizomycotina</taxon>
        <taxon>Sordariomycetes</taxon>
        <taxon>Sordariomycetidae</taxon>
        <taxon>Sordariales</taxon>
        <taxon>Lasiosphaeriaceae</taxon>
        <taxon>Lasiosphaeris</taxon>
    </lineage>
</organism>
<dbReference type="PANTHER" id="PTHR46179">
    <property type="entry name" value="ZINC FINGER PROTEIN"/>
    <property type="match status" value="1"/>
</dbReference>
<dbReference type="GO" id="GO:0006357">
    <property type="term" value="P:regulation of transcription by RNA polymerase II"/>
    <property type="evidence" value="ECO:0007669"/>
    <property type="project" value="TreeGrafter"/>
</dbReference>
<evidence type="ECO:0000256" key="7">
    <source>
        <dbReference type="ARBA" id="ARBA00023242"/>
    </source>
</evidence>